<sequence length="53" mass="6017">MPLLLLIIVLHNFSPRTNQGIILRETRKSFVLFIGFCSTFNSVVLSVKMFSTS</sequence>
<keyword evidence="2" id="KW-1185">Reference proteome</keyword>
<dbReference type="Proteomes" id="UP000594263">
    <property type="component" value="Unplaced"/>
</dbReference>
<name>A0A7N0RCC0_KALFE</name>
<reference evidence="1" key="1">
    <citation type="submission" date="2021-01" db="UniProtKB">
        <authorList>
            <consortium name="EnsemblPlants"/>
        </authorList>
    </citation>
    <scope>IDENTIFICATION</scope>
</reference>
<protein>
    <submittedName>
        <fullName evidence="1">Uncharacterized protein</fullName>
    </submittedName>
</protein>
<organism evidence="1 2">
    <name type="scientific">Kalanchoe fedtschenkoi</name>
    <name type="common">Lavender scallops</name>
    <name type="synonym">South American air plant</name>
    <dbReference type="NCBI Taxonomy" id="63787"/>
    <lineage>
        <taxon>Eukaryota</taxon>
        <taxon>Viridiplantae</taxon>
        <taxon>Streptophyta</taxon>
        <taxon>Embryophyta</taxon>
        <taxon>Tracheophyta</taxon>
        <taxon>Spermatophyta</taxon>
        <taxon>Magnoliopsida</taxon>
        <taxon>eudicotyledons</taxon>
        <taxon>Gunneridae</taxon>
        <taxon>Pentapetalae</taxon>
        <taxon>Saxifragales</taxon>
        <taxon>Crassulaceae</taxon>
        <taxon>Kalanchoe</taxon>
    </lineage>
</organism>
<proteinExistence type="predicted"/>
<accession>A0A7N0RCC0</accession>
<evidence type="ECO:0000313" key="1">
    <source>
        <dbReference type="EnsemblPlants" id="Kaladp0005s0051.1.v1.1.CDS.1"/>
    </source>
</evidence>
<dbReference type="AlphaFoldDB" id="A0A7N0RCC0"/>
<evidence type="ECO:0000313" key="2">
    <source>
        <dbReference type="Proteomes" id="UP000594263"/>
    </source>
</evidence>
<dbReference type="Gramene" id="Kaladp0005s0051.1.v1.1">
    <property type="protein sequence ID" value="Kaladp0005s0051.1.v1.1.CDS.1"/>
    <property type="gene ID" value="Kaladp0005s0051.v1.1"/>
</dbReference>
<dbReference type="EnsemblPlants" id="Kaladp0005s0051.1.v1.1">
    <property type="protein sequence ID" value="Kaladp0005s0051.1.v1.1.CDS.1"/>
    <property type="gene ID" value="Kaladp0005s0051.v1.1"/>
</dbReference>